<dbReference type="NCBIfam" id="NF007214">
    <property type="entry name" value="PRK09636.1"/>
    <property type="match status" value="1"/>
</dbReference>
<accession>A0A7S7SKU4</accession>
<dbReference type="AlphaFoldDB" id="A0A7S7SKU4"/>
<gene>
    <name evidence="4" type="ORF">IRI77_32425</name>
</gene>
<dbReference type="Gene3D" id="1.10.10.10">
    <property type="entry name" value="Winged helix-like DNA-binding domain superfamily/Winged helix DNA-binding domain"/>
    <property type="match status" value="1"/>
</dbReference>
<evidence type="ECO:0000259" key="3">
    <source>
        <dbReference type="Pfam" id="PF08281"/>
    </source>
</evidence>
<dbReference type="NCBIfam" id="TIGR02957">
    <property type="entry name" value="SigX4"/>
    <property type="match status" value="1"/>
</dbReference>
<dbReference type="PANTHER" id="PTHR30173">
    <property type="entry name" value="SIGMA 19 FACTOR"/>
    <property type="match status" value="1"/>
</dbReference>
<proteinExistence type="predicted"/>
<dbReference type="Proteomes" id="UP000593892">
    <property type="component" value="Chromosome"/>
</dbReference>
<organism evidence="4 5">
    <name type="scientific">Paludibaculum fermentans</name>
    <dbReference type="NCBI Taxonomy" id="1473598"/>
    <lineage>
        <taxon>Bacteria</taxon>
        <taxon>Pseudomonadati</taxon>
        <taxon>Acidobacteriota</taxon>
        <taxon>Terriglobia</taxon>
        <taxon>Bryobacterales</taxon>
        <taxon>Bryobacteraceae</taxon>
        <taxon>Paludibaculum</taxon>
    </lineage>
</organism>
<dbReference type="Pfam" id="PF08281">
    <property type="entry name" value="Sigma70_r4_2"/>
    <property type="match status" value="1"/>
</dbReference>
<dbReference type="EMBL" id="CP063849">
    <property type="protein sequence ID" value="QOY87415.1"/>
    <property type="molecule type" value="Genomic_DNA"/>
</dbReference>
<dbReference type="KEGG" id="pfer:IRI77_32425"/>
<evidence type="ECO:0000259" key="2">
    <source>
        <dbReference type="Pfam" id="PF04542"/>
    </source>
</evidence>
<evidence type="ECO:0000313" key="4">
    <source>
        <dbReference type="EMBL" id="QOY87415.1"/>
    </source>
</evidence>
<feature type="domain" description="RNA polymerase sigma factor 70 region 4 type 2" evidence="3">
    <location>
        <begin position="102"/>
        <end position="153"/>
    </location>
</feature>
<dbReference type="InterPro" id="IPR007627">
    <property type="entry name" value="RNA_pol_sigma70_r2"/>
</dbReference>
<dbReference type="Gene3D" id="3.10.450.50">
    <property type="match status" value="1"/>
</dbReference>
<dbReference type="GO" id="GO:0003677">
    <property type="term" value="F:DNA binding"/>
    <property type="evidence" value="ECO:0007669"/>
    <property type="project" value="InterPro"/>
</dbReference>
<dbReference type="Gene3D" id="1.10.1740.10">
    <property type="match status" value="1"/>
</dbReference>
<dbReference type="InterPro" id="IPR013324">
    <property type="entry name" value="RNA_pol_sigma_r3/r4-like"/>
</dbReference>
<dbReference type="GO" id="GO:0006352">
    <property type="term" value="P:DNA-templated transcription initiation"/>
    <property type="evidence" value="ECO:0007669"/>
    <property type="project" value="InterPro"/>
</dbReference>
<dbReference type="InterPro" id="IPR013249">
    <property type="entry name" value="RNA_pol_sigma70_r4_t2"/>
</dbReference>
<dbReference type="InterPro" id="IPR032710">
    <property type="entry name" value="NTF2-like_dom_sf"/>
</dbReference>
<comment type="subunit">
    <text evidence="1">Interacts transiently with the RNA polymerase catalytic core formed by RpoA, RpoB, RpoC and RpoZ (2 alpha, 1 beta, 1 beta' and 1 omega subunit) to form the RNA polymerase holoenzyme that can initiate transcription.</text>
</comment>
<dbReference type="PANTHER" id="PTHR30173:SF36">
    <property type="entry name" value="ECF RNA POLYMERASE SIGMA FACTOR SIGJ"/>
    <property type="match status" value="1"/>
</dbReference>
<feature type="domain" description="RNA polymerase sigma-70 region 2" evidence="2">
    <location>
        <begin position="7"/>
        <end position="69"/>
    </location>
</feature>
<dbReference type="InterPro" id="IPR036388">
    <property type="entry name" value="WH-like_DNA-bd_sf"/>
</dbReference>
<dbReference type="InterPro" id="IPR013325">
    <property type="entry name" value="RNA_pol_sigma_r2"/>
</dbReference>
<name>A0A7S7SKU4_PALFE</name>
<dbReference type="GO" id="GO:0016987">
    <property type="term" value="F:sigma factor activity"/>
    <property type="evidence" value="ECO:0007669"/>
    <property type="project" value="InterPro"/>
</dbReference>
<dbReference type="SUPFAM" id="SSF88659">
    <property type="entry name" value="Sigma3 and sigma4 domains of RNA polymerase sigma factors"/>
    <property type="match status" value="1"/>
</dbReference>
<dbReference type="InterPro" id="IPR014284">
    <property type="entry name" value="RNA_pol_sigma-70_dom"/>
</dbReference>
<evidence type="ECO:0000313" key="5">
    <source>
        <dbReference type="Proteomes" id="UP000593892"/>
    </source>
</evidence>
<protein>
    <submittedName>
        <fullName evidence="4">RNA polymerase sigma-70 factor</fullName>
    </submittedName>
</protein>
<dbReference type="InterPro" id="IPR052704">
    <property type="entry name" value="ECF_Sigma-70_Domain"/>
</dbReference>
<evidence type="ECO:0000256" key="1">
    <source>
        <dbReference type="ARBA" id="ARBA00011344"/>
    </source>
</evidence>
<dbReference type="SUPFAM" id="SSF54427">
    <property type="entry name" value="NTF2-like"/>
    <property type="match status" value="1"/>
</dbReference>
<keyword evidence="5" id="KW-1185">Reference proteome</keyword>
<dbReference type="SUPFAM" id="SSF88946">
    <property type="entry name" value="Sigma2 domain of RNA polymerase sigma factors"/>
    <property type="match status" value="1"/>
</dbReference>
<dbReference type="NCBIfam" id="TIGR02937">
    <property type="entry name" value="sigma70-ECF"/>
    <property type="match status" value="1"/>
</dbReference>
<dbReference type="RefSeq" id="WP_194449084.1">
    <property type="nucleotide sequence ID" value="NZ_CP063849.1"/>
</dbReference>
<dbReference type="Pfam" id="PF04542">
    <property type="entry name" value="Sigma70_r2"/>
    <property type="match status" value="1"/>
</dbReference>
<reference evidence="4 5" key="1">
    <citation type="submission" date="2020-10" db="EMBL/GenBank/DDBJ databases">
        <title>Complete genome sequence of Paludibaculum fermentans P105T, a facultatively anaerobic acidobacterium capable of dissimilatory Fe(III) reduction.</title>
        <authorList>
            <person name="Dedysh S.N."/>
            <person name="Beletsky A.V."/>
            <person name="Kulichevskaya I.S."/>
            <person name="Mardanov A.V."/>
            <person name="Ravin N.V."/>
        </authorList>
    </citation>
    <scope>NUCLEOTIDE SEQUENCE [LARGE SCALE GENOMIC DNA]</scope>
    <source>
        <strain evidence="4 5">P105</strain>
    </source>
</reference>
<sequence>MHPASDFEQHRSALFGLAYRMLGSAHEAEDIVQEAYLRYAEETAPILSLKPYLMTITARLCLDTLKSARVRREEYAGPWLPEPVLTSTPADTAIEAESLSFAFLVVLETLSPAERAVFLLREVFDYEYVDIAGMLETTEANCRQLLKRARTHIDARRPRFPIPEQRHQALLSSFAQACADGDLHSISAMLVRDAKMYSDGGGKVRAALNPIHGADAISRFFLGVRGKGQPGVTVRIKSVNGQPAVLGYAGDQLVYMAQVRLEGDLISEIYIVANPDKLPSA</sequence>
<dbReference type="InterPro" id="IPR014303">
    <property type="entry name" value="RNA_pol_sigma-70_ECF"/>
</dbReference>